<comment type="caution">
    <text evidence="4">The sequence shown here is derived from an EMBL/GenBank/DDBJ whole genome shotgun (WGS) entry which is preliminary data.</text>
</comment>
<dbReference type="InterPro" id="IPR025436">
    <property type="entry name" value="DUF4179"/>
</dbReference>
<feature type="domain" description="DUF4179" evidence="2">
    <location>
        <begin position="48"/>
        <end position="142"/>
    </location>
</feature>
<accession>A0A941GBZ4</accession>
<keyword evidence="1" id="KW-0812">Transmembrane</keyword>
<evidence type="ECO:0000313" key="4">
    <source>
        <dbReference type="EMBL" id="MBR8669956.1"/>
    </source>
</evidence>
<dbReference type="Pfam" id="PF13786">
    <property type="entry name" value="DUF4179"/>
    <property type="match status" value="1"/>
</dbReference>
<keyword evidence="1" id="KW-0472">Membrane</keyword>
<dbReference type="Gene3D" id="2.60.40.1630">
    <property type="entry name" value="bacillus anthracis domain"/>
    <property type="match status" value="1"/>
</dbReference>
<dbReference type="EMBL" id="JAGTPX010000008">
    <property type="protein sequence ID" value="MBR8669956.1"/>
    <property type="molecule type" value="Genomic_DNA"/>
</dbReference>
<evidence type="ECO:0000256" key="1">
    <source>
        <dbReference type="SAM" id="Phobius"/>
    </source>
</evidence>
<keyword evidence="1" id="KW-1133">Transmembrane helix</keyword>
<protein>
    <submittedName>
        <fullName evidence="4">DUF4179 domain-containing protein</fullName>
    </submittedName>
</protein>
<sequence>MSMYEEEEQRLSKLKEDLEKVKLPLEKADEAILKGFRKAKRDKRVLRKNRKSLVAIVIAAIIVISFVTSIRISPTFANVLSSIPGMEWMIGFVEQDKGLSAIIENDYYQKVDISETIGDFTLTVDGVIMDESGMNVFYTLKSSKSLTGGKIKQINVINKEEFPEHSQSYSVFFPDDIDNEFQNMVGYHFANSFSFKELKFNFELKAIIDNKEIDFSIPFKLKENIKKSVIYPINQVVEMDNQKFTIEEIIIYPLRIGVKIAFDPTNTKKILGFEDMRLENEKGEIWSSINNGTAIRHISETEKIFYLQSNYFEKPKDLYLRMNTLMAIDKEEAMVVVDTETNTLINSPKDGILKLGKTSKEQVEFYMKSNSEDQLNLFSTVIDADGKEFSIPTTQMTSTENEKRWELHFGKVHYRNPLRLELYAYPNYIEGDVKVELK</sequence>
<evidence type="ECO:0000259" key="2">
    <source>
        <dbReference type="Pfam" id="PF13786"/>
    </source>
</evidence>
<organism evidence="4">
    <name type="scientific">Niallia circulans</name>
    <name type="common">Bacillus circulans</name>
    <dbReference type="NCBI Taxonomy" id="1397"/>
    <lineage>
        <taxon>Bacteria</taxon>
        <taxon>Bacillati</taxon>
        <taxon>Bacillota</taxon>
        <taxon>Bacilli</taxon>
        <taxon>Bacillales</taxon>
        <taxon>Bacillaceae</taxon>
        <taxon>Niallia</taxon>
    </lineage>
</organism>
<reference evidence="4" key="1">
    <citation type="submission" date="2021-04" db="EMBL/GenBank/DDBJ databases">
        <title>Genomic analysis of electroactive and textile dye degrading Bacillus circulans strain: DC10 isolated from constructed wetland-microbial fuel cells treating textile dye wastewaters.</title>
        <authorList>
            <person name="Patel D.U."/>
            <person name="Desai C.R."/>
        </authorList>
    </citation>
    <scope>NUCLEOTIDE SEQUENCE</scope>
    <source>
        <strain evidence="4">DC10</strain>
    </source>
</reference>
<dbReference type="InterPro" id="IPR040680">
    <property type="entry name" value="DUF5643"/>
</dbReference>
<evidence type="ECO:0000259" key="3">
    <source>
        <dbReference type="Pfam" id="PF18705"/>
    </source>
</evidence>
<dbReference type="AlphaFoldDB" id="A0A941GBZ4"/>
<proteinExistence type="predicted"/>
<feature type="transmembrane region" description="Helical" evidence="1">
    <location>
        <begin position="53"/>
        <end position="72"/>
    </location>
</feature>
<gene>
    <name evidence="4" type="ORF">KD144_10410</name>
</gene>
<dbReference type="Pfam" id="PF18705">
    <property type="entry name" value="DUF5643"/>
    <property type="match status" value="1"/>
</dbReference>
<name>A0A941GBZ4_NIACI</name>
<feature type="domain" description="DUF5643" evidence="3">
    <location>
        <begin position="230"/>
        <end position="339"/>
    </location>
</feature>